<protein>
    <submittedName>
        <fullName evidence="1">Uncharacterized protein</fullName>
    </submittedName>
</protein>
<gene>
    <name evidence="1" type="ORF">DS031_16895</name>
</gene>
<dbReference type="EMBL" id="QOCW01000021">
    <property type="protein sequence ID" value="RBW68344.1"/>
    <property type="molecule type" value="Genomic_DNA"/>
</dbReference>
<organism evidence="1 2">
    <name type="scientific">Bacillus taeanensis</name>
    <dbReference type="NCBI Taxonomy" id="273032"/>
    <lineage>
        <taxon>Bacteria</taxon>
        <taxon>Bacillati</taxon>
        <taxon>Bacillota</taxon>
        <taxon>Bacilli</taxon>
        <taxon>Bacillales</taxon>
        <taxon>Bacillaceae</taxon>
        <taxon>Bacillus</taxon>
    </lineage>
</organism>
<dbReference type="RefSeq" id="WP_113807243.1">
    <property type="nucleotide sequence ID" value="NZ_QOCW01000021.1"/>
</dbReference>
<dbReference type="Proteomes" id="UP000253314">
    <property type="component" value="Unassembled WGS sequence"/>
</dbReference>
<name>A0A366XW30_9BACI</name>
<sequence length="66" mass="7839">MEEPTAVSSFVLRIHPIKESESAKQRMKVTYVQENEEVFVYTFEELVRYLKEKTKWGSDPMRGQNI</sequence>
<proteinExistence type="predicted"/>
<accession>A0A366XW30</accession>
<reference evidence="1 2" key="1">
    <citation type="submission" date="2018-07" db="EMBL/GenBank/DDBJ databases">
        <title>Lottiidibacillus patelloidae gen. nov., sp. nov., isolated from the intestinal tract of a marine limpet and the reclassification of B. taeanensis BH030017T, B. algicola KMM 3737T and B. hwajinpoensis SW-72T as genus Lottiidibacillus.</title>
        <authorList>
            <person name="Liu R."/>
            <person name="Huang Z."/>
        </authorList>
    </citation>
    <scope>NUCLEOTIDE SEQUENCE [LARGE SCALE GENOMIC DNA]</scope>
    <source>
        <strain evidence="1 2">BH030017</strain>
    </source>
</reference>
<keyword evidence="2" id="KW-1185">Reference proteome</keyword>
<evidence type="ECO:0000313" key="1">
    <source>
        <dbReference type="EMBL" id="RBW68344.1"/>
    </source>
</evidence>
<dbReference type="AlphaFoldDB" id="A0A366XW30"/>
<comment type="caution">
    <text evidence="1">The sequence shown here is derived from an EMBL/GenBank/DDBJ whole genome shotgun (WGS) entry which is preliminary data.</text>
</comment>
<evidence type="ECO:0000313" key="2">
    <source>
        <dbReference type="Proteomes" id="UP000253314"/>
    </source>
</evidence>